<dbReference type="RefSeq" id="WP_285975092.1">
    <property type="nucleotide sequence ID" value="NZ_CP127221.1"/>
</dbReference>
<evidence type="ECO:0008006" key="4">
    <source>
        <dbReference type="Google" id="ProtNLM"/>
    </source>
</evidence>
<reference evidence="2 3" key="1">
    <citation type="submission" date="2023-06" db="EMBL/GenBank/DDBJ databases">
        <title>Altererythrobacter rubellus NBRC 112769 genome.</title>
        <authorList>
            <person name="Zhang K."/>
        </authorList>
    </citation>
    <scope>NUCLEOTIDE SEQUENCE [LARGE SCALE GENOMIC DNA]</scope>
    <source>
        <strain evidence="2 3">NBRC 112769</strain>
    </source>
</reference>
<accession>A0A9Y2B6D5</accession>
<keyword evidence="3" id="KW-1185">Reference proteome</keyword>
<organism evidence="2 3">
    <name type="scientific">Altererythrobacter rubellus</name>
    <dbReference type="NCBI Taxonomy" id="2173831"/>
    <lineage>
        <taxon>Bacteria</taxon>
        <taxon>Pseudomonadati</taxon>
        <taxon>Pseudomonadota</taxon>
        <taxon>Alphaproteobacteria</taxon>
        <taxon>Sphingomonadales</taxon>
        <taxon>Erythrobacteraceae</taxon>
        <taxon>Altererythrobacter</taxon>
    </lineage>
</organism>
<dbReference type="Proteomes" id="UP001231445">
    <property type="component" value="Chromosome"/>
</dbReference>
<dbReference type="SUPFAM" id="SSF63825">
    <property type="entry name" value="YWTD domain"/>
    <property type="match status" value="1"/>
</dbReference>
<dbReference type="InterPro" id="IPR011042">
    <property type="entry name" value="6-blade_b-propeller_TolB-like"/>
</dbReference>
<gene>
    <name evidence="2" type="ORF">QQX03_07250</name>
</gene>
<evidence type="ECO:0000313" key="3">
    <source>
        <dbReference type="Proteomes" id="UP001231445"/>
    </source>
</evidence>
<dbReference type="AlphaFoldDB" id="A0A9Y2B6D5"/>
<sequence>MLRTFVAAITLGLAAPALAGEGHEWRPVDEATGQIRDMEGLEQLARDFPDSGTVRLRMLQPLLAAGEVEKVMRVLEWLYERGYVFSDVAQEQIPRLLEGVDPGRIAERLRGEAEVIEASEVVATAPAEAGLVEDVTPLANGEGVVVTSVSEKSLYGPGPVGNWIALTLPKANDLSGLATDADHRVGWVALENIDGSKDVRALFTGLMGLTGNLDSTIYIEAPDGATVSEHMAADGKLFAGDPQGGGVYTATADDEELQTLVSSGTFRSPQGLATSEDNTKLFVSDYRYGIAIIDLETRDVSRLASDIPVILDGVDGLWRYGSKLIAVQNGTSPMRISAFELSEDGTRVISHRVLEQAHSEWTELLSGSIDSDALIYVGNGQWDRYIEGELKEGMEALPTQIRRLPLASPAQ</sequence>
<evidence type="ECO:0000256" key="1">
    <source>
        <dbReference type="SAM" id="SignalP"/>
    </source>
</evidence>
<evidence type="ECO:0000313" key="2">
    <source>
        <dbReference type="EMBL" id="WIW94776.1"/>
    </source>
</evidence>
<feature type="chain" id="PRO_5040928094" description="SMP-30/Gluconolactonase/LRE-like region domain-containing protein" evidence="1">
    <location>
        <begin position="20"/>
        <end position="411"/>
    </location>
</feature>
<proteinExistence type="predicted"/>
<protein>
    <recommendedName>
        <fullName evidence="4">SMP-30/Gluconolactonase/LRE-like region domain-containing protein</fullName>
    </recommendedName>
</protein>
<feature type="signal peptide" evidence="1">
    <location>
        <begin position="1"/>
        <end position="19"/>
    </location>
</feature>
<dbReference type="KEGG" id="arue:QQX03_07250"/>
<dbReference type="EMBL" id="CP127221">
    <property type="protein sequence ID" value="WIW94776.1"/>
    <property type="molecule type" value="Genomic_DNA"/>
</dbReference>
<dbReference type="Gene3D" id="2.120.10.30">
    <property type="entry name" value="TolB, C-terminal domain"/>
    <property type="match status" value="1"/>
</dbReference>
<name>A0A9Y2B6D5_9SPHN</name>
<keyword evidence="1" id="KW-0732">Signal</keyword>